<evidence type="ECO:0000313" key="3">
    <source>
        <dbReference type="Proteomes" id="UP000000305"/>
    </source>
</evidence>
<gene>
    <name evidence="2" type="ORF">DAPPUDRAFT_100697</name>
</gene>
<dbReference type="InParanoid" id="E9GB49"/>
<dbReference type="Proteomes" id="UP000000305">
    <property type="component" value="Unassembled WGS sequence"/>
</dbReference>
<dbReference type="AlphaFoldDB" id="E9GB49"/>
<sequence>MKKKNAATDGTQERKKKKRTGHGPHSIHLSANEFKKQPKSASPFFLRCARGAYIIKGHASGHGHFTPKTKNILPNGRHCSKRRTTMTQSVMKGVPRPGPYRNSRTCWALDRLLLGRRGFQTERRRQTAKRIGAAHPSAIKKIRGRPCVGTANIPSSSKEMRRLFVGKCFPNNETNERQMPISTDARVCWELSRKGLISSSSSSSCVSFFRKTDDENID</sequence>
<organism evidence="2 3">
    <name type="scientific">Daphnia pulex</name>
    <name type="common">Water flea</name>
    <dbReference type="NCBI Taxonomy" id="6669"/>
    <lineage>
        <taxon>Eukaryota</taxon>
        <taxon>Metazoa</taxon>
        <taxon>Ecdysozoa</taxon>
        <taxon>Arthropoda</taxon>
        <taxon>Crustacea</taxon>
        <taxon>Branchiopoda</taxon>
        <taxon>Diplostraca</taxon>
        <taxon>Cladocera</taxon>
        <taxon>Anomopoda</taxon>
        <taxon>Daphniidae</taxon>
        <taxon>Daphnia</taxon>
    </lineage>
</organism>
<protein>
    <submittedName>
        <fullName evidence="2">Uncharacterized protein</fullName>
    </submittedName>
</protein>
<feature type="region of interest" description="Disordered" evidence="1">
    <location>
        <begin position="1"/>
        <end position="36"/>
    </location>
</feature>
<dbReference type="KEGG" id="dpx:DAPPUDRAFT_100697"/>
<keyword evidence="3" id="KW-1185">Reference proteome</keyword>
<reference evidence="2 3" key="1">
    <citation type="journal article" date="2011" name="Science">
        <title>The ecoresponsive genome of Daphnia pulex.</title>
        <authorList>
            <person name="Colbourne J.K."/>
            <person name="Pfrender M.E."/>
            <person name="Gilbert D."/>
            <person name="Thomas W.K."/>
            <person name="Tucker A."/>
            <person name="Oakley T.H."/>
            <person name="Tokishita S."/>
            <person name="Aerts A."/>
            <person name="Arnold G.J."/>
            <person name="Basu M.K."/>
            <person name="Bauer D.J."/>
            <person name="Caceres C.E."/>
            <person name="Carmel L."/>
            <person name="Casola C."/>
            <person name="Choi J.H."/>
            <person name="Detter J.C."/>
            <person name="Dong Q."/>
            <person name="Dusheyko S."/>
            <person name="Eads B.D."/>
            <person name="Frohlich T."/>
            <person name="Geiler-Samerotte K.A."/>
            <person name="Gerlach D."/>
            <person name="Hatcher P."/>
            <person name="Jogdeo S."/>
            <person name="Krijgsveld J."/>
            <person name="Kriventseva E.V."/>
            <person name="Kultz D."/>
            <person name="Laforsch C."/>
            <person name="Lindquist E."/>
            <person name="Lopez J."/>
            <person name="Manak J.R."/>
            <person name="Muller J."/>
            <person name="Pangilinan J."/>
            <person name="Patwardhan R.P."/>
            <person name="Pitluck S."/>
            <person name="Pritham E.J."/>
            <person name="Rechtsteiner A."/>
            <person name="Rho M."/>
            <person name="Rogozin I.B."/>
            <person name="Sakarya O."/>
            <person name="Salamov A."/>
            <person name="Schaack S."/>
            <person name="Shapiro H."/>
            <person name="Shiga Y."/>
            <person name="Skalitzky C."/>
            <person name="Smith Z."/>
            <person name="Souvorov A."/>
            <person name="Sung W."/>
            <person name="Tang Z."/>
            <person name="Tsuchiya D."/>
            <person name="Tu H."/>
            <person name="Vos H."/>
            <person name="Wang M."/>
            <person name="Wolf Y.I."/>
            <person name="Yamagata H."/>
            <person name="Yamada T."/>
            <person name="Ye Y."/>
            <person name="Shaw J.R."/>
            <person name="Andrews J."/>
            <person name="Crease T.J."/>
            <person name="Tang H."/>
            <person name="Lucas S.M."/>
            <person name="Robertson H.M."/>
            <person name="Bork P."/>
            <person name="Koonin E.V."/>
            <person name="Zdobnov E.M."/>
            <person name="Grigoriev I.V."/>
            <person name="Lynch M."/>
            <person name="Boore J.L."/>
        </authorList>
    </citation>
    <scope>NUCLEOTIDE SEQUENCE [LARGE SCALE GENOMIC DNA]</scope>
</reference>
<dbReference type="HOGENOM" id="CLU_1268025_0_0_1"/>
<dbReference type="EMBL" id="GL732537">
    <property type="protein sequence ID" value="EFX83370.1"/>
    <property type="molecule type" value="Genomic_DNA"/>
</dbReference>
<proteinExistence type="predicted"/>
<evidence type="ECO:0000256" key="1">
    <source>
        <dbReference type="SAM" id="MobiDB-lite"/>
    </source>
</evidence>
<evidence type="ECO:0000313" key="2">
    <source>
        <dbReference type="EMBL" id="EFX83370.1"/>
    </source>
</evidence>
<name>E9GB49_DAPPU</name>
<accession>E9GB49</accession>